<feature type="compositionally biased region" description="Acidic residues" evidence="2">
    <location>
        <begin position="669"/>
        <end position="680"/>
    </location>
</feature>
<organism evidence="4">
    <name type="scientific">Hirudo verbana</name>
    <dbReference type="NCBI Taxonomy" id="311461"/>
    <lineage>
        <taxon>Eukaryota</taxon>
        <taxon>Metazoa</taxon>
        <taxon>Spiralia</taxon>
        <taxon>Lophotrochozoa</taxon>
        <taxon>Annelida</taxon>
        <taxon>Clitellata</taxon>
        <taxon>Hirudinea</taxon>
        <taxon>Hirudinida</taxon>
        <taxon>Hirudiniformes</taxon>
        <taxon>Hirudinidae</taxon>
        <taxon>Hirudo</taxon>
    </lineage>
</organism>
<dbReference type="SMART" id="SM00072">
    <property type="entry name" value="GuKc"/>
    <property type="match status" value="1"/>
</dbReference>
<feature type="compositionally biased region" description="Polar residues" evidence="2">
    <location>
        <begin position="706"/>
        <end position="716"/>
    </location>
</feature>
<dbReference type="Gene3D" id="3.40.50.300">
    <property type="entry name" value="P-loop containing nucleotide triphosphate hydrolases"/>
    <property type="match status" value="1"/>
</dbReference>
<feature type="compositionally biased region" description="Polar residues" evidence="2">
    <location>
        <begin position="185"/>
        <end position="198"/>
    </location>
</feature>
<feature type="region of interest" description="Disordered" evidence="2">
    <location>
        <begin position="509"/>
        <end position="531"/>
    </location>
</feature>
<evidence type="ECO:0000256" key="2">
    <source>
        <dbReference type="SAM" id="MobiDB-lite"/>
    </source>
</evidence>
<name>A0A2S1WM65_9ANNE</name>
<dbReference type="InterPro" id="IPR008145">
    <property type="entry name" value="GK/Ca_channel_bsu"/>
</dbReference>
<accession>A0A2S1WM65</accession>
<keyword evidence="1" id="KW-0597">Phosphoprotein</keyword>
<evidence type="ECO:0000313" key="4">
    <source>
        <dbReference type="EMBL" id="AWJ68261.1"/>
    </source>
</evidence>
<dbReference type="PANTHER" id="PTHR11824">
    <property type="entry name" value="VOLTAGE-DEPENDENT CALCIUM CHANNEL BETA SUBUNIT"/>
    <property type="match status" value="1"/>
</dbReference>
<feature type="domain" description="Guanylate kinase/L-type calcium channel beta subunit" evidence="3">
    <location>
        <begin position="221"/>
        <end position="405"/>
    </location>
</feature>
<evidence type="ECO:0000256" key="1">
    <source>
        <dbReference type="ARBA" id="ARBA00022553"/>
    </source>
</evidence>
<dbReference type="GO" id="GO:0005891">
    <property type="term" value="C:voltage-gated calcium channel complex"/>
    <property type="evidence" value="ECO:0007669"/>
    <property type="project" value="InterPro"/>
</dbReference>
<feature type="compositionally biased region" description="Low complexity" evidence="2">
    <location>
        <begin position="521"/>
        <end position="530"/>
    </location>
</feature>
<dbReference type="PRINTS" id="PR01626">
    <property type="entry name" value="LCACHANNELB"/>
</dbReference>
<protein>
    <submittedName>
        <fullName evidence="4">Putative voltage-dependent calcium channel 9</fullName>
    </submittedName>
</protein>
<feature type="compositionally biased region" description="Polar residues" evidence="2">
    <location>
        <begin position="165"/>
        <end position="174"/>
    </location>
</feature>
<dbReference type="InterPro" id="IPR027417">
    <property type="entry name" value="P-loop_NTPase"/>
</dbReference>
<reference evidence="4" key="1">
    <citation type="submission" date="2018-02" db="EMBL/GenBank/DDBJ databases">
        <title>Hirudo verbana central nervous system transcriptome analysis of ion channel and receptor content.</title>
        <authorList>
            <person name="Northcutt A.J."/>
            <person name="Schulz D.J."/>
            <person name="Mesce K.A."/>
        </authorList>
    </citation>
    <scope>NUCLEOTIDE SEQUENCE</scope>
</reference>
<dbReference type="Pfam" id="PF00625">
    <property type="entry name" value="Guanylate_kin"/>
    <property type="match status" value="1"/>
</dbReference>
<dbReference type="Gene3D" id="2.30.30.40">
    <property type="entry name" value="SH3 Domains"/>
    <property type="match status" value="1"/>
</dbReference>
<evidence type="ECO:0000259" key="3">
    <source>
        <dbReference type="SMART" id="SM00072"/>
    </source>
</evidence>
<feature type="region of interest" description="Disordered" evidence="2">
    <location>
        <begin position="668"/>
        <end position="716"/>
    </location>
</feature>
<dbReference type="AlphaFoldDB" id="A0A2S1WM65"/>
<dbReference type="GO" id="GO:0005245">
    <property type="term" value="F:voltage-gated calcium channel activity"/>
    <property type="evidence" value="ECO:0007669"/>
    <property type="project" value="InterPro"/>
</dbReference>
<dbReference type="SUPFAM" id="SSF52540">
    <property type="entry name" value="P-loop containing nucleoside triphosphate hydrolases"/>
    <property type="match status" value="1"/>
</dbReference>
<dbReference type="InterPro" id="IPR036028">
    <property type="entry name" value="SH3-like_dom_sf"/>
</dbReference>
<dbReference type="SUPFAM" id="SSF50044">
    <property type="entry name" value="SH3-domain"/>
    <property type="match status" value="1"/>
</dbReference>
<feature type="region of interest" description="Disordered" evidence="2">
    <location>
        <begin position="165"/>
        <end position="202"/>
    </location>
</feature>
<dbReference type="EMBL" id="MG973408">
    <property type="protein sequence ID" value="AWJ68261.1"/>
    <property type="molecule type" value="mRNA"/>
</dbReference>
<feature type="region of interest" description="Disordered" evidence="2">
    <location>
        <begin position="1"/>
        <end position="34"/>
    </location>
</feature>
<proteinExistence type="evidence at transcript level"/>
<dbReference type="InterPro" id="IPR000584">
    <property type="entry name" value="VDCC_L_bsu"/>
</dbReference>
<sequence length="872" mass="98775">MESECRGSDEGSCYSDSSDHFDNNEQDNSEDSECRYFSTSELSFDDEDVTSIGLGEEQKHVHALAVLDDAQDKPIAFAIRTNVAYLTSPDDNPPVQNYVVSFQVKDFIHIKEKFNNDWWIGRLVKEGCSVGFVPSPSKIEALLQAQSKLEKIQIRQYTGVHITNGRNSNGYSSPPITPDIKNEMDSSQNFSNGTSSGGRNHKKKSFFKKASSIPPYEVVPAMRPVILIGPSLKGYEVTDMMQKALFDFLKKKFEGRIVMTHIINDISLAKRSNVSTTLCDRKPILERSASRSSGLDEVQMEVERIFELARNLHLLVLDCDTINHPSQLVKSPLSPILVYLKITSLKVLQKLIKTRGKFQSRNMNVQLAATERLSQCSPDCFDVILDENLLDDACEHLAEYLEAYWNAAHYKSGPTRLQCSQSLVCNPSFYLHPTQKPLKSETHQSLPNSVLFGSSLQNPESCKMFKNEVNQSLHNSRSMCIPSLYPRHVKLQQEIFPYSNQQVSSFHPLQLKPSPHRKSHSSSLLLGSRRPSYDNMVNQHGHLQNSIFTKENIDSIRSHPVAMNFLNHISRGSFFRSTPQKNKMNSVQSNITQQSKQAFQLPGISSVYQLSPRRSVQSPALNSNMSKIADSSKATLKSIQVSQSPKQKDVQICSSSPHSNLYYKAKDEFDNDDEDDDEEIFASPLKDVRPVTLEDYSEEEAKENDSQGNGYRSPHTTYTSWMERGGMGYHFEGRVKSDSQEIAGLLMHNQTEVRETPSPSLEWSVEADSRLYSQAPHGFTHFKEQVNQIKQSSHLQTQQSAFKSYNLPFAIKPKEIKHSYWLSENGIIIRKTPQEPRNRRAAHGENSGRHLNCYKEENWNMEDGCMGDNEDA</sequence>